<accession>E7S029</accession>
<reference evidence="2 3" key="1">
    <citation type="submission" date="2010-12" db="EMBL/GenBank/DDBJ databases">
        <authorList>
            <person name="Muzny D."/>
            <person name="Qin X."/>
            <person name="Deng J."/>
            <person name="Jiang H."/>
            <person name="Liu Y."/>
            <person name="Qu J."/>
            <person name="Song X.-Z."/>
            <person name="Zhang L."/>
            <person name="Thornton R."/>
            <person name="Coyle M."/>
            <person name="Francisco L."/>
            <person name="Jackson L."/>
            <person name="Javaid M."/>
            <person name="Korchina V."/>
            <person name="Kovar C."/>
            <person name="Mata R."/>
            <person name="Mathew T."/>
            <person name="Ngo R."/>
            <person name="Nguyen L."/>
            <person name="Nguyen N."/>
            <person name="Okwuonu G."/>
            <person name="Ongeri F."/>
            <person name="Pham C."/>
            <person name="Simmons D."/>
            <person name="Wilczek-Boney K."/>
            <person name="Hale W."/>
            <person name="Jakkamsetti A."/>
            <person name="Pham P."/>
            <person name="Ruth R."/>
            <person name="San Lucas F."/>
            <person name="Warren J."/>
            <person name="Zhang J."/>
            <person name="Zhao Z."/>
            <person name="Zhou C."/>
            <person name="Zhu D."/>
            <person name="Lee S."/>
            <person name="Bess C."/>
            <person name="Blankenburg K."/>
            <person name="Forbes L."/>
            <person name="Fu Q."/>
            <person name="Gubbala S."/>
            <person name="Hirani K."/>
            <person name="Jayaseelan J.C."/>
            <person name="Lara F."/>
            <person name="Munidasa M."/>
            <person name="Palculict T."/>
            <person name="Patil S."/>
            <person name="Pu L.-L."/>
            <person name="Saada N."/>
            <person name="Tang L."/>
            <person name="Weissenberger G."/>
            <person name="Zhu Y."/>
            <person name="Hemphill L."/>
            <person name="Shang Y."/>
            <person name="Youmans B."/>
            <person name="Ayvaz T."/>
            <person name="Ross M."/>
            <person name="Santibanez J."/>
            <person name="Aqrawi P."/>
            <person name="Gross S."/>
            <person name="Joshi V."/>
            <person name="Fowler G."/>
            <person name="Nazareth L."/>
            <person name="Reid J."/>
            <person name="Worley K."/>
            <person name="Petrosino J."/>
            <person name="Highlander S."/>
            <person name="Gibbs R."/>
        </authorList>
    </citation>
    <scope>NUCLEOTIDE SEQUENCE [LARGE SCALE GENOMIC DNA]</scope>
    <source>
        <strain evidence="2 3">ATCC 51599</strain>
    </source>
</reference>
<protein>
    <recommendedName>
        <fullName evidence="1">AbiTii domain-containing protein</fullName>
    </recommendedName>
</protein>
<organism evidence="2 3">
    <name type="scientific">Lautropia mirabilis ATCC 51599</name>
    <dbReference type="NCBI Taxonomy" id="887898"/>
    <lineage>
        <taxon>Bacteria</taxon>
        <taxon>Pseudomonadati</taxon>
        <taxon>Pseudomonadota</taxon>
        <taxon>Betaproteobacteria</taxon>
        <taxon>Burkholderiales</taxon>
        <taxon>Burkholderiaceae</taxon>
        <taxon>Lautropia</taxon>
    </lineage>
</organism>
<keyword evidence="3" id="KW-1185">Reference proteome</keyword>
<evidence type="ECO:0000313" key="2">
    <source>
        <dbReference type="EMBL" id="EFV94178.1"/>
    </source>
</evidence>
<dbReference type="Pfam" id="PF18864">
    <property type="entry name" value="AbiTii"/>
    <property type="match status" value="1"/>
</dbReference>
<name>E7S029_9BURK</name>
<dbReference type="InterPro" id="IPR041304">
    <property type="entry name" value="AbiTii"/>
</dbReference>
<feature type="domain" description="AbiTii" evidence="1">
    <location>
        <begin position="4"/>
        <end position="160"/>
    </location>
</feature>
<sequence>MPAIVPELIEMATKENTSTTELLRKALIVSERLSLPDFYQWTNNELSGYTDKVPPYRIHKGIPQLVNGSGTKLNIDTKFDIEIEQHLYIAVTESVPEIEAAIEYNGMICRTIKPLEKSISNFRSSNGYRPTAILEKTKSKSILEAIKNEVLKFALNLEKMESKETG</sequence>
<proteinExistence type="predicted"/>
<gene>
    <name evidence="2" type="ORF">HMPREF0551_2293</name>
</gene>
<dbReference type="RefSeq" id="WP_005674710.1">
    <property type="nucleotide sequence ID" value="NZ_CP146288.1"/>
</dbReference>
<dbReference type="Proteomes" id="UP000011021">
    <property type="component" value="Unassembled WGS sequence"/>
</dbReference>
<evidence type="ECO:0000313" key="3">
    <source>
        <dbReference type="Proteomes" id="UP000011021"/>
    </source>
</evidence>
<dbReference type="STRING" id="887898.HMPREF0551_2293"/>
<evidence type="ECO:0000259" key="1">
    <source>
        <dbReference type="Pfam" id="PF18864"/>
    </source>
</evidence>
<dbReference type="HOGENOM" id="CLU_1600642_0_0_4"/>
<dbReference type="EMBL" id="AEQP01000022">
    <property type="protein sequence ID" value="EFV94178.1"/>
    <property type="molecule type" value="Genomic_DNA"/>
</dbReference>
<comment type="caution">
    <text evidence="2">The sequence shown here is derived from an EMBL/GenBank/DDBJ whole genome shotgun (WGS) entry which is preliminary data.</text>
</comment>
<dbReference type="AlphaFoldDB" id="E7S029"/>